<keyword evidence="19" id="KW-0325">Glycoprotein</keyword>
<dbReference type="FunFam" id="3.80.10.10:FF:000383">
    <property type="entry name" value="Leucine-rich repeat receptor protein kinase EMS1"/>
    <property type="match status" value="1"/>
</dbReference>
<dbReference type="InterPro" id="IPR011009">
    <property type="entry name" value="Kinase-like_dom_sf"/>
</dbReference>
<name>A0A4S4DQQ0_CAMSN</name>
<evidence type="ECO:0000256" key="15">
    <source>
        <dbReference type="ARBA" id="ARBA00022840"/>
    </source>
</evidence>
<evidence type="ECO:0000256" key="24">
    <source>
        <dbReference type="SAM" id="SignalP"/>
    </source>
</evidence>
<keyword evidence="16 23" id="KW-1133">Transmembrane helix</keyword>
<feature type="domain" description="Protein kinase" evidence="25">
    <location>
        <begin position="701"/>
        <end position="971"/>
    </location>
</feature>
<evidence type="ECO:0000256" key="17">
    <source>
        <dbReference type="ARBA" id="ARBA00023136"/>
    </source>
</evidence>
<evidence type="ECO:0000256" key="6">
    <source>
        <dbReference type="ARBA" id="ARBA00022527"/>
    </source>
</evidence>
<evidence type="ECO:0000256" key="9">
    <source>
        <dbReference type="ARBA" id="ARBA00022679"/>
    </source>
</evidence>
<evidence type="ECO:0000256" key="8">
    <source>
        <dbReference type="ARBA" id="ARBA00022614"/>
    </source>
</evidence>
<dbReference type="InterPro" id="IPR000719">
    <property type="entry name" value="Prot_kinase_dom"/>
</dbReference>
<dbReference type="InterPro" id="IPR001245">
    <property type="entry name" value="Ser-Thr/Tyr_kinase_cat_dom"/>
</dbReference>
<evidence type="ECO:0000256" key="1">
    <source>
        <dbReference type="ARBA" id="ARBA00004251"/>
    </source>
</evidence>
<dbReference type="Proteomes" id="UP000306102">
    <property type="component" value="Unassembled WGS sequence"/>
</dbReference>
<protein>
    <recommendedName>
        <fullName evidence="4">non-specific serine/threonine protein kinase</fullName>
        <ecNumber evidence="4">2.7.11.1</ecNumber>
    </recommendedName>
</protein>
<evidence type="ECO:0000256" key="12">
    <source>
        <dbReference type="ARBA" id="ARBA00022737"/>
    </source>
</evidence>
<dbReference type="InterPro" id="IPR051809">
    <property type="entry name" value="Plant_receptor-like_S/T_kinase"/>
</dbReference>
<comment type="subcellular location">
    <subcellularLocation>
        <location evidence="1">Cell membrane</location>
        <topology evidence="1">Single-pass type I membrane protein</topology>
    </subcellularLocation>
</comment>
<dbReference type="Pfam" id="PF07714">
    <property type="entry name" value="PK_Tyr_Ser-Thr"/>
    <property type="match status" value="1"/>
</dbReference>
<feature type="transmembrane region" description="Helical" evidence="23">
    <location>
        <begin position="644"/>
        <end position="666"/>
    </location>
</feature>
<evidence type="ECO:0000256" key="22">
    <source>
        <dbReference type="PROSITE-ProRule" id="PRU10141"/>
    </source>
</evidence>
<dbReference type="FunFam" id="1.10.510.10:FF:000358">
    <property type="entry name" value="Putative leucine-rich repeat receptor-like serine/threonine-protein kinase"/>
    <property type="match status" value="1"/>
</dbReference>
<evidence type="ECO:0000256" key="20">
    <source>
        <dbReference type="ARBA" id="ARBA00047899"/>
    </source>
</evidence>
<comment type="catalytic activity">
    <reaction evidence="20">
        <text>L-threonyl-[protein] + ATP = O-phospho-L-threonyl-[protein] + ADP + H(+)</text>
        <dbReference type="Rhea" id="RHEA:46608"/>
        <dbReference type="Rhea" id="RHEA-COMP:11060"/>
        <dbReference type="Rhea" id="RHEA-COMP:11605"/>
        <dbReference type="ChEBI" id="CHEBI:15378"/>
        <dbReference type="ChEBI" id="CHEBI:30013"/>
        <dbReference type="ChEBI" id="CHEBI:30616"/>
        <dbReference type="ChEBI" id="CHEBI:61977"/>
        <dbReference type="ChEBI" id="CHEBI:456216"/>
        <dbReference type="EC" id="2.7.11.1"/>
    </reaction>
</comment>
<comment type="similarity">
    <text evidence="3">Belongs to the RLP family.</text>
</comment>
<feature type="binding site" evidence="22">
    <location>
        <position position="730"/>
    </location>
    <ligand>
        <name>ATP</name>
        <dbReference type="ChEBI" id="CHEBI:30616"/>
    </ligand>
</feature>
<dbReference type="Gene3D" id="3.80.10.10">
    <property type="entry name" value="Ribonuclease Inhibitor"/>
    <property type="match status" value="3"/>
</dbReference>
<dbReference type="InterPro" id="IPR032675">
    <property type="entry name" value="LRR_dom_sf"/>
</dbReference>
<keyword evidence="14" id="KW-0418">Kinase</keyword>
<keyword evidence="7" id="KW-0597">Phosphoprotein</keyword>
<evidence type="ECO:0000256" key="4">
    <source>
        <dbReference type="ARBA" id="ARBA00012513"/>
    </source>
</evidence>
<comment type="catalytic activity">
    <reaction evidence="21">
        <text>L-seryl-[protein] + ATP = O-phospho-L-seryl-[protein] + ADP + H(+)</text>
        <dbReference type="Rhea" id="RHEA:17989"/>
        <dbReference type="Rhea" id="RHEA-COMP:9863"/>
        <dbReference type="Rhea" id="RHEA-COMP:11604"/>
        <dbReference type="ChEBI" id="CHEBI:15378"/>
        <dbReference type="ChEBI" id="CHEBI:29999"/>
        <dbReference type="ChEBI" id="CHEBI:30616"/>
        <dbReference type="ChEBI" id="CHEBI:83421"/>
        <dbReference type="ChEBI" id="CHEBI:456216"/>
        <dbReference type="EC" id="2.7.11.1"/>
    </reaction>
</comment>
<dbReference type="GO" id="GO:0051707">
    <property type="term" value="P:response to other organism"/>
    <property type="evidence" value="ECO:0007669"/>
    <property type="project" value="UniProtKB-ARBA"/>
</dbReference>
<proteinExistence type="inferred from homology"/>
<evidence type="ECO:0000313" key="27">
    <source>
        <dbReference type="Proteomes" id="UP000306102"/>
    </source>
</evidence>
<evidence type="ECO:0000256" key="21">
    <source>
        <dbReference type="ARBA" id="ARBA00048679"/>
    </source>
</evidence>
<dbReference type="GO" id="GO:0005524">
    <property type="term" value="F:ATP binding"/>
    <property type="evidence" value="ECO:0007669"/>
    <property type="project" value="UniProtKB-UniRule"/>
</dbReference>
<evidence type="ECO:0000256" key="11">
    <source>
        <dbReference type="ARBA" id="ARBA00022729"/>
    </source>
</evidence>
<dbReference type="Gene3D" id="1.10.510.10">
    <property type="entry name" value="Transferase(Phosphotransferase) domain 1"/>
    <property type="match status" value="1"/>
</dbReference>
<evidence type="ECO:0000256" key="7">
    <source>
        <dbReference type="ARBA" id="ARBA00022553"/>
    </source>
</evidence>
<dbReference type="InterPro" id="IPR013210">
    <property type="entry name" value="LRR_N_plant-typ"/>
</dbReference>
<evidence type="ECO:0000256" key="5">
    <source>
        <dbReference type="ARBA" id="ARBA00022475"/>
    </source>
</evidence>
<dbReference type="SUPFAM" id="SSF56112">
    <property type="entry name" value="Protein kinase-like (PK-like)"/>
    <property type="match status" value="1"/>
</dbReference>
<dbReference type="Pfam" id="PF00560">
    <property type="entry name" value="LRR_1"/>
    <property type="match status" value="6"/>
</dbReference>
<dbReference type="EC" id="2.7.11.1" evidence="4"/>
<accession>A0A4S4DQQ0</accession>
<dbReference type="SMART" id="SM00220">
    <property type="entry name" value="S_TKc"/>
    <property type="match status" value="1"/>
</dbReference>
<evidence type="ECO:0000256" key="10">
    <source>
        <dbReference type="ARBA" id="ARBA00022692"/>
    </source>
</evidence>
<dbReference type="Gene3D" id="3.30.200.20">
    <property type="entry name" value="Phosphorylase Kinase, domain 1"/>
    <property type="match status" value="1"/>
</dbReference>
<dbReference type="CDD" id="cd14066">
    <property type="entry name" value="STKc_IRAK"/>
    <property type="match status" value="1"/>
</dbReference>
<keyword evidence="18" id="KW-0675">Receptor</keyword>
<sequence>MANWLIIFFTSIVWWCCFGNTPATCLQNETDRSALIAFKSAIDQDPFGSLISWNDSVHYCDWNGILCSHRHPNRVVKLRLRSQGLVGSLSPHIGNLSFLKSLILRNNSFHGPIPQEIGRLFRLQNISLRKNSFHGEVPTNFSQCSNLEILDLIGNNLTGNIPAELGSLSKLTFLGLTTNKISGTIPPSLGNLSSLTQLSLGKCALRGEIPKEIAQLQDMILFYISENNIAGEVPASIYNISTLSSFEIFSNQLRGSIPPDIGLTLPNLTDLLFTGNKFTGPLPISLSNASKLQQIGFDDNSFVGPMPRDLGRLLSLQKFGVGDNLLQDDLSFISSLTNCTSLKAFSVTGNFLRGPVPKSIANLSSEVSIIIMQDNEIYGSLPSGIGNLPNLGIFDMVMNHLSGPIPTTIGKLHNLHRLYLGVNYFTQLPSSIGNLTLLNTLYLGRNKIHGSIPSSLGNCKNLLDLNLAHNNFHGSIPPEIMSLSSISISFNLSYNALTGSLPLEVGSLKNLEKLDVSNNRLLGSIPNSLSNCLSLEWLHLEGNSFEGEIPQSLRELRGLQELDLSRNNLSGLIPSYLSELHLEKLNLSFNKLHGRVPMEGIFRNESAISVDGNNDLCGGIPYLRLPLCPSSKSSKNKLSHKMKVILAVVVVLVLCSILLGCLFIFLHWRRVSRKTAFSVPSLKHHLLRVSYAELLKATDGFSEDKLIGVGNYGSVYKGILDQVQTMVAVKALNLQLRGASKSFMSECKALRFIRHRNLLKILSACSSVDFQGNEFKALVYEFMANGSLEKWLHHDGIENNGQQESRNLKFIQRLNIAIDVASAIEYLHCHCDSTIIHGDLKPSNVLLDDEMIAHVGDFGLAKIISTISNEVVQHQSNSTAVRGTIGYVAPEYAMGNRASTIADVYSYGILLMEMFTGKRPTDNVFKDDLTLHILVESALPDQVLEIVDPRILSEHEPRSWLKDTLVSVLRIGVACSMESPRDRMQIQDVVNALCKIKKVRENNRLRQD</sequence>
<gene>
    <name evidence="26" type="ORF">TEA_006650</name>
</gene>
<dbReference type="AlphaFoldDB" id="A0A4S4DQQ0"/>
<keyword evidence="17 23" id="KW-0472">Membrane</keyword>
<dbReference type="FunFam" id="3.80.10.10:FF:000275">
    <property type="entry name" value="Leucine-rich repeat receptor-like protein kinase"/>
    <property type="match status" value="1"/>
</dbReference>
<keyword evidence="27" id="KW-1185">Reference proteome</keyword>
<dbReference type="SMART" id="SM00369">
    <property type="entry name" value="LRR_TYP"/>
    <property type="match status" value="7"/>
</dbReference>
<keyword evidence="5" id="KW-1003">Cell membrane</keyword>
<keyword evidence="15 22" id="KW-0067">ATP-binding</keyword>
<feature type="chain" id="PRO_5020250917" description="non-specific serine/threonine protein kinase" evidence="24">
    <location>
        <begin position="20"/>
        <end position="1008"/>
    </location>
</feature>
<keyword evidence="13 22" id="KW-0547">Nucleotide-binding</keyword>
<dbReference type="InterPro" id="IPR017441">
    <property type="entry name" value="Protein_kinase_ATP_BS"/>
</dbReference>
<dbReference type="PROSITE" id="PS50011">
    <property type="entry name" value="PROTEIN_KINASE_DOM"/>
    <property type="match status" value="1"/>
</dbReference>
<evidence type="ECO:0000256" key="2">
    <source>
        <dbReference type="ARBA" id="ARBA00008684"/>
    </source>
</evidence>
<keyword evidence="11 24" id="KW-0732">Signal</keyword>
<dbReference type="PANTHER" id="PTHR27008">
    <property type="entry name" value="OS04G0122200 PROTEIN"/>
    <property type="match status" value="1"/>
</dbReference>
<keyword evidence="12" id="KW-0677">Repeat</keyword>
<dbReference type="InterPro" id="IPR001611">
    <property type="entry name" value="Leu-rich_rpt"/>
</dbReference>
<evidence type="ECO:0000256" key="13">
    <source>
        <dbReference type="ARBA" id="ARBA00022741"/>
    </source>
</evidence>
<dbReference type="GO" id="GO:0005886">
    <property type="term" value="C:plasma membrane"/>
    <property type="evidence" value="ECO:0007669"/>
    <property type="project" value="UniProtKB-SubCell"/>
</dbReference>
<comment type="similarity">
    <text evidence="2">Belongs to the protein kinase superfamily. Ser/Thr protein kinase family.</text>
</comment>
<dbReference type="STRING" id="542762.A0A4S4DQQ0"/>
<reference evidence="26 27" key="1">
    <citation type="journal article" date="2018" name="Proc. Natl. Acad. Sci. U.S.A.">
        <title>Draft genome sequence of Camellia sinensis var. sinensis provides insights into the evolution of the tea genome and tea quality.</title>
        <authorList>
            <person name="Wei C."/>
            <person name="Yang H."/>
            <person name="Wang S."/>
            <person name="Zhao J."/>
            <person name="Liu C."/>
            <person name="Gao L."/>
            <person name="Xia E."/>
            <person name="Lu Y."/>
            <person name="Tai Y."/>
            <person name="She G."/>
            <person name="Sun J."/>
            <person name="Cao H."/>
            <person name="Tong W."/>
            <person name="Gao Q."/>
            <person name="Li Y."/>
            <person name="Deng W."/>
            <person name="Jiang X."/>
            <person name="Wang W."/>
            <person name="Chen Q."/>
            <person name="Zhang S."/>
            <person name="Li H."/>
            <person name="Wu J."/>
            <person name="Wang P."/>
            <person name="Li P."/>
            <person name="Shi C."/>
            <person name="Zheng F."/>
            <person name="Jian J."/>
            <person name="Huang B."/>
            <person name="Shan D."/>
            <person name="Shi M."/>
            <person name="Fang C."/>
            <person name="Yue Y."/>
            <person name="Li F."/>
            <person name="Li D."/>
            <person name="Wei S."/>
            <person name="Han B."/>
            <person name="Jiang C."/>
            <person name="Yin Y."/>
            <person name="Xia T."/>
            <person name="Zhang Z."/>
            <person name="Bennetzen J.L."/>
            <person name="Zhao S."/>
            <person name="Wan X."/>
        </authorList>
    </citation>
    <scope>NUCLEOTIDE SEQUENCE [LARGE SCALE GENOMIC DNA]</scope>
    <source>
        <strain evidence="27">cv. Shuchazao</strain>
        <tissue evidence="26">Leaf</tissue>
    </source>
</reference>
<dbReference type="PROSITE" id="PS00108">
    <property type="entry name" value="PROTEIN_KINASE_ST"/>
    <property type="match status" value="1"/>
</dbReference>
<keyword evidence="8" id="KW-0433">Leucine-rich repeat</keyword>
<evidence type="ECO:0000256" key="16">
    <source>
        <dbReference type="ARBA" id="ARBA00022989"/>
    </source>
</evidence>
<comment type="caution">
    <text evidence="26">The sequence shown here is derived from an EMBL/GenBank/DDBJ whole genome shotgun (WGS) entry which is preliminary data.</text>
</comment>
<dbReference type="SUPFAM" id="SSF52058">
    <property type="entry name" value="L domain-like"/>
    <property type="match status" value="2"/>
</dbReference>
<dbReference type="PROSITE" id="PS00107">
    <property type="entry name" value="PROTEIN_KINASE_ATP"/>
    <property type="match status" value="1"/>
</dbReference>
<dbReference type="InterPro" id="IPR008271">
    <property type="entry name" value="Ser/Thr_kinase_AS"/>
</dbReference>
<dbReference type="FunFam" id="3.80.10.10:FF:000288">
    <property type="entry name" value="LRR receptor-like serine/threonine-protein kinase EFR"/>
    <property type="match status" value="1"/>
</dbReference>
<dbReference type="Pfam" id="PF08263">
    <property type="entry name" value="LRRNT_2"/>
    <property type="match status" value="1"/>
</dbReference>
<feature type="signal peptide" evidence="24">
    <location>
        <begin position="1"/>
        <end position="19"/>
    </location>
</feature>
<dbReference type="GO" id="GO:0006952">
    <property type="term" value="P:defense response"/>
    <property type="evidence" value="ECO:0007669"/>
    <property type="project" value="UniProtKB-ARBA"/>
</dbReference>
<evidence type="ECO:0000313" key="26">
    <source>
        <dbReference type="EMBL" id="THG05422.1"/>
    </source>
</evidence>
<evidence type="ECO:0000256" key="23">
    <source>
        <dbReference type="SAM" id="Phobius"/>
    </source>
</evidence>
<dbReference type="InterPro" id="IPR003591">
    <property type="entry name" value="Leu-rich_rpt_typical-subtyp"/>
</dbReference>
<evidence type="ECO:0000256" key="14">
    <source>
        <dbReference type="ARBA" id="ARBA00022777"/>
    </source>
</evidence>
<evidence type="ECO:0000256" key="3">
    <source>
        <dbReference type="ARBA" id="ARBA00009592"/>
    </source>
</evidence>
<keyword evidence="9" id="KW-0808">Transferase</keyword>
<dbReference type="Pfam" id="PF13855">
    <property type="entry name" value="LRR_8"/>
    <property type="match status" value="1"/>
</dbReference>
<keyword evidence="10 23" id="KW-0812">Transmembrane</keyword>
<organism evidence="26 27">
    <name type="scientific">Camellia sinensis var. sinensis</name>
    <name type="common">China tea</name>
    <dbReference type="NCBI Taxonomy" id="542762"/>
    <lineage>
        <taxon>Eukaryota</taxon>
        <taxon>Viridiplantae</taxon>
        <taxon>Streptophyta</taxon>
        <taxon>Embryophyta</taxon>
        <taxon>Tracheophyta</taxon>
        <taxon>Spermatophyta</taxon>
        <taxon>Magnoliopsida</taxon>
        <taxon>eudicotyledons</taxon>
        <taxon>Gunneridae</taxon>
        <taxon>Pentapetalae</taxon>
        <taxon>asterids</taxon>
        <taxon>Ericales</taxon>
        <taxon>Theaceae</taxon>
        <taxon>Camellia</taxon>
    </lineage>
</organism>
<dbReference type="PANTHER" id="PTHR27008:SF543">
    <property type="entry name" value="PROTEIN KINASE DOMAIN-CONTAINING PROTEIN"/>
    <property type="match status" value="1"/>
</dbReference>
<evidence type="ECO:0000256" key="19">
    <source>
        <dbReference type="ARBA" id="ARBA00023180"/>
    </source>
</evidence>
<evidence type="ECO:0000256" key="18">
    <source>
        <dbReference type="ARBA" id="ARBA00023170"/>
    </source>
</evidence>
<keyword evidence="6" id="KW-0723">Serine/threonine-protein kinase</keyword>
<dbReference type="FunFam" id="3.30.200.20:FF:000432">
    <property type="entry name" value="LRR receptor-like serine/threonine-protein kinase EFR"/>
    <property type="match status" value="1"/>
</dbReference>
<dbReference type="GO" id="GO:0004674">
    <property type="term" value="F:protein serine/threonine kinase activity"/>
    <property type="evidence" value="ECO:0007669"/>
    <property type="project" value="UniProtKB-KW"/>
</dbReference>
<dbReference type="EMBL" id="SDRB02010613">
    <property type="protein sequence ID" value="THG05422.1"/>
    <property type="molecule type" value="Genomic_DNA"/>
</dbReference>
<evidence type="ECO:0000259" key="25">
    <source>
        <dbReference type="PROSITE" id="PS50011"/>
    </source>
</evidence>